<feature type="domain" description="HPt" evidence="3">
    <location>
        <begin position="19"/>
        <end position="116"/>
    </location>
</feature>
<dbReference type="Pfam" id="PF01627">
    <property type="entry name" value="Hpt"/>
    <property type="match status" value="1"/>
</dbReference>
<dbReference type="GO" id="GO:0004672">
    <property type="term" value="F:protein kinase activity"/>
    <property type="evidence" value="ECO:0007669"/>
    <property type="project" value="UniProtKB-ARBA"/>
</dbReference>
<dbReference type="InterPro" id="IPR008207">
    <property type="entry name" value="Sig_transdc_His_kin_Hpt_dom"/>
</dbReference>
<dbReference type="EMBL" id="FLOB01000001">
    <property type="protein sequence ID" value="SBS26504.1"/>
    <property type="molecule type" value="Genomic_DNA"/>
</dbReference>
<proteinExistence type="predicted"/>
<protein>
    <submittedName>
        <fullName evidence="4">Hpt domain protein</fullName>
    </submittedName>
</protein>
<reference evidence="4 5" key="1">
    <citation type="submission" date="2016-06" db="EMBL/GenBank/DDBJ databases">
        <authorList>
            <person name="Kjaerup R.B."/>
            <person name="Dalgaard T.S."/>
            <person name="Juul-Madsen H.R."/>
        </authorList>
    </citation>
    <scope>NUCLEOTIDE SEQUENCE [LARGE SCALE GENOMIC DNA]</scope>
    <source>
        <strain evidence="4 5">CECT 8886</strain>
    </source>
</reference>
<keyword evidence="5" id="KW-1185">Reference proteome</keyword>
<dbReference type="InterPro" id="IPR036641">
    <property type="entry name" value="HPT_dom_sf"/>
</dbReference>
<dbReference type="Gene3D" id="1.20.120.160">
    <property type="entry name" value="HPT domain"/>
    <property type="match status" value="1"/>
</dbReference>
<keyword evidence="2" id="KW-0597">Phosphoprotein</keyword>
<feature type="modified residue" description="Phosphohistidine" evidence="2">
    <location>
        <position position="58"/>
    </location>
</feature>
<evidence type="ECO:0000256" key="1">
    <source>
        <dbReference type="ARBA" id="ARBA00023012"/>
    </source>
</evidence>
<evidence type="ECO:0000313" key="5">
    <source>
        <dbReference type="Proteomes" id="UP000092544"/>
    </source>
</evidence>
<evidence type="ECO:0000259" key="3">
    <source>
        <dbReference type="PROSITE" id="PS50894"/>
    </source>
</evidence>
<dbReference type="PROSITE" id="PS50894">
    <property type="entry name" value="HPT"/>
    <property type="match status" value="1"/>
</dbReference>
<dbReference type="SUPFAM" id="SSF47226">
    <property type="entry name" value="Histidine-containing phosphotransfer domain, HPT domain"/>
    <property type="match status" value="1"/>
</dbReference>
<name>A0A1A8T3R9_9GAMM</name>
<dbReference type="STRING" id="1792290.MSP8886_00624"/>
<keyword evidence="1" id="KW-0902">Two-component regulatory system</keyword>
<dbReference type="Proteomes" id="UP000092544">
    <property type="component" value="Unassembled WGS sequence"/>
</dbReference>
<sequence length="116" mass="12917">MVETVVFDFNDFKNRMASSNELMALVAAEFLREAAYLVSQLDESIQAEDWLQVAQVAHRLKGASAEVSGQAMTESARAIEFAAKEGDFSVIAELYVALNKYYVALRDELSEFLLAK</sequence>
<organism evidence="4 5">
    <name type="scientific">Marinomonas spartinae</name>
    <dbReference type="NCBI Taxonomy" id="1792290"/>
    <lineage>
        <taxon>Bacteria</taxon>
        <taxon>Pseudomonadati</taxon>
        <taxon>Pseudomonadota</taxon>
        <taxon>Gammaproteobacteria</taxon>
        <taxon>Oceanospirillales</taxon>
        <taxon>Oceanospirillaceae</taxon>
        <taxon>Marinomonas</taxon>
    </lineage>
</organism>
<gene>
    <name evidence="4" type="ORF">MSP8886_00624</name>
</gene>
<dbReference type="AlphaFoldDB" id="A0A1A8T3R9"/>
<evidence type="ECO:0000313" key="4">
    <source>
        <dbReference type="EMBL" id="SBS26504.1"/>
    </source>
</evidence>
<dbReference type="GO" id="GO:0000160">
    <property type="term" value="P:phosphorelay signal transduction system"/>
    <property type="evidence" value="ECO:0007669"/>
    <property type="project" value="UniProtKB-KW"/>
</dbReference>
<accession>A0A1A8T3R9</accession>
<dbReference type="RefSeq" id="WP_067012545.1">
    <property type="nucleotide sequence ID" value="NZ_FLOB01000001.1"/>
</dbReference>
<evidence type="ECO:0000256" key="2">
    <source>
        <dbReference type="PROSITE-ProRule" id="PRU00110"/>
    </source>
</evidence>
<dbReference type="OrthoDB" id="6106485at2"/>